<dbReference type="EC" id="2.5.1.61" evidence="10"/>
<dbReference type="RefSeq" id="WP_132088105.1">
    <property type="nucleotide sequence ID" value="NZ_JANKAQ010000002.1"/>
</dbReference>
<organism evidence="16 17">
    <name type="scientific">Frisingicoccus caecimuris</name>
    <dbReference type="NCBI Taxonomy" id="1796636"/>
    <lineage>
        <taxon>Bacteria</taxon>
        <taxon>Bacillati</taxon>
        <taxon>Bacillota</taxon>
        <taxon>Clostridia</taxon>
        <taxon>Lachnospirales</taxon>
        <taxon>Lachnospiraceae</taxon>
        <taxon>Frisingicoccus</taxon>
    </lineage>
</organism>
<keyword evidence="6 10" id="KW-0808">Transferase</keyword>
<dbReference type="InterPro" id="IPR000878">
    <property type="entry name" value="4pyrrol_Mease"/>
</dbReference>
<dbReference type="InterPro" id="IPR035996">
    <property type="entry name" value="4pyrrol_Methylase_sf"/>
</dbReference>
<keyword evidence="5 11" id="KW-0489">Methyltransferase</keyword>
<dbReference type="PRINTS" id="PR00151">
    <property type="entry name" value="PORPHBDMNASE"/>
</dbReference>
<dbReference type="GO" id="GO:0019354">
    <property type="term" value="P:siroheme biosynthetic process"/>
    <property type="evidence" value="ECO:0007669"/>
    <property type="project" value="InterPro"/>
</dbReference>
<evidence type="ECO:0000256" key="8">
    <source>
        <dbReference type="ARBA" id="ARBA00023244"/>
    </source>
</evidence>
<dbReference type="InterPro" id="IPR014776">
    <property type="entry name" value="4pyrrole_Mease_sub2"/>
</dbReference>
<dbReference type="GO" id="GO:0004851">
    <property type="term" value="F:uroporphyrin-III C-methyltransferase activity"/>
    <property type="evidence" value="ECO:0007669"/>
    <property type="project" value="UniProtKB-ARBA"/>
</dbReference>
<dbReference type="PANTHER" id="PTHR45790">
    <property type="entry name" value="SIROHEME SYNTHASE-RELATED"/>
    <property type="match status" value="1"/>
</dbReference>
<dbReference type="GO" id="GO:0006782">
    <property type="term" value="P:protoporphyrinogen IX biosynthetic process"/>
    <property type="evidence" value="ECO:0007669"/>
    <property type="project" value="UniProtKB-UniRule"/>
</dbReference>
<dbReference type="AlphaFoldDB" id="A0A4R2LLU0"/>
<dbReference type="GO" id="GO:0004418">
    <property type="term" value="F:hydroxymethylbilane synthase activity"/>
    <property type="evidence" value="ECO:0007669"/>
    <property type="project" value="UniProtKB-UniRule"/>
</dbReference>
<dbReference type="SUPFAM" id="SSF54782">
    <property type="entry name" value="Porphobilinogen deaminase (hydroxymethylbilane synthase), C-terminal domain"/>
    <property type="match status" value="1"/>
</dbReference>
<comment type="similarity">
    <text evidence="11">Belongs to the precorrin methyltransferase family.</text>
</comment>
<gene>
    <name evidence="10" type="primary">hemC</name>
    <name evidence="16" type="ORF">EV212_101417</name>
</gene>
<dbReference type="InterPro" id="IPR014777">
    <property type="entry name" value="4pyrrole_Mease_sub1"/>
</dbReference>
<comment type="subunit">
    <text evidence="4 10">Monomer.</text>
</comment>
<dbReference type="EMBL" id="SLXA01000001">
    <property type="protein sequence ID" value="TCO86624.1"/>
    <property type="molecule type" value="Genomic_DNA"/>
</dbReference>
<dbReference type="Proteomes" id="UP000295711">
    <property type="component" value="Unassembled WGS sequence"/>
</dbReference>
<dbReference type="FunFam" id="3.40.190.10:FF:000005">
    <property type="entry name" value="Porphobilinogen deaminase"/>
    <property type="match status" value="1"/>
</dbReference>
<evidence type="ECO:0000256" key="3">
    <source>
        <dbReference type="ARBA" id="ARBA00005638"/>
    </source>
</evidence>
<dbReference type="FunFam" id="3.40.1010.10:FF:000001">
    <property type="entry name" value="Siroheme synthase"/>
    <property type="match status" value="1"/>
</dbReference>
<comment type="pathway">
    <text evidence="2">Porphyrin-containing compound metabolism; protoporphyrin-IX biosynthesis; coproporphyrinogen-III from 5-aminolevulinate: step 2/4.</text>
</comment>
<dbReference type="CDD" id="cd11642">
    <property type="entry name" value="SUMT"/>
    <property type="match status" value="1"/>
</dbReference>
<dbReference type="GO" id="GO:0005737">
    <property type="term" value="C:cytoplasm"/>
    <property type="evidence" value="ECO:0007669"/>
    <property type="project" value="UniProtKB-UniRule"/>
</dbReference>
<dbReference type="HAMAP" id="MF_00260">
    <property type="entry name" value="Porphobil_deam"/>
    <property type="match status" value="1"/>
</dbReference>
<comment type="function">
    <text evidence="1 10">Tetrapolymerization of the monopyrrole PBG into the hydroxymethylbilane pre-uroporphyrinogen in several discrete steps.</text>
</comment>
<dbReference type="InterPro" id="IPR022418">
    <property type="entry name" value="Porphobilinogen_deaminase_C"/>
</dbReference>
<comment type="miscellaneous">
    <text evidence="10">The porphobilinogen subunits are added to the dipyrromethane group.</text>
</comment>
<evidence type="ECO:0000256" key="4">
    <source>
        <dbReference type="ARBA" id="ARBA00011245"/>
    </source>
</evidence>
<dbReference type="Pfam" id="PF02602">
    <property type="entry name" value="HEM4"/>
    <property type="match status" value="1"/>
</dbReference>
<evidence type="ECO:0000256" key="2">
    <source>
        <dbReference type="ARBA" id="ARBA00004735"/>
    </source>
</evidence>
<evidence type="ECO:0000256" key="10">
    <source>
        <dbReference type="HAMAP-Rule" id="MF_00260"/>
    </source>
</evidence>
<evidence type="ECO:0000313" key="17">
    <source>
        <dbReference type="Proteomes" id="UP000295711"/>
    </source>
</evidence>
<dbReference type="InterPro" id="IPR036108">
    <property type="entry name" value="4pyrrol_syn_uPrphyn_synt_sf"/>
</dbReference>
<accession>A0A4R2LLU0</accession>
<dbReference type="Gene3D" id="3.30.160.40">
    <property type="entry name" value="Porphobilinogen deaminase, C-terminal domain"/>
    <property type="match status" value="1"/>
</dbReference>
<dbReference type="Gene3D" id="3.30.950.10">
    <property type="entry name" value="Methyltransferase, Cobalt-precorrin-4 Transmethylase, Domain 2"/>
    <property type="match status" value="1"/>
</dbReference>
<dbReference type="PANTHER" id="PTHR45790:SF3">
    <property type="entry name" value="S-ADENOSYL-L-METHIONINE-DEPENDENT UROPORPHYRINOGEN III METHYLTRANSFERASE, CHLOROPLASTIC"/>
    <property type="match status" value="1"/>
</dbReference>
<dbReference type="InterPro" id="IPR006366">
    <property type="entry name" value="CobA/CysG_C"/>
</dbReference>
<dbReference type="FunFam" id="3.30.950.10:FF:000001">
    <property type="entry name" value="Siroheme synthase"/>
    <property type="match status" value="1"/>
</dbReference>
<evidence type="ECO:0000259" key="13">
    <source>
        <dbReference type="Pfam" id="PF01379"/>
    </source>
</evidence>
<dbReference type="NCBIfam" id="TIGR01469">
    <property type="entry name" value="cobA_cysG_Cterm"/>
    <property type="match status" value="1"/>
</dbReference>
<keyword evidence="17" id="KW-1185">Reference proteome</keyword>
<dbReference type="InterPro" id="IPR003754">
    <property type="entry name" value="4pyrrol_synth_uPrphyn_synth"/>
</dbReference>
<dbReference type="Gene3D" id="3.40.1010.10">
    <property type="entry name" value="Cobalt-precorrin-4 Transmethylase, Domain 1"/>
    <property type="match status" value="1"/>
</dbReference>
<protein>
    <recommendedName>
        <fullName evidence="10">Porphobilinogen deaminase</fullName>
        <shortName evidence="10">PBG</shortName>
        <ecNumber evidence="10">2.5.1.61</ecNumber>
    </recommendedName>
    <alternativeName>
        <fullName evidence="10">Hydroxymethylbilane synthase</fullName>
        <shortName evidence="10">HMBS</shortName>
    </alternativeName>
    <alternativeName>
        <fullName evidence="10">Pre-uroporphyrinogen synthase</fullName>
    </alternativeName>
</protein>
<dbReference type="FunFam" id="3.40.190.10:FF:000004">
    <property type="entry name" value="Porphobilinogen deaminase"/>
    <property type="match status" value="1"/>
</dbReference>
<evidence type="ECO:0000313" key="16">
    <source>
        <dbReference type="EMBL" id="TCO86624.1"/>
    </source>
</evidence>
<dbReference type="GO" id="GO:0004852">
    <property type="term" value="F:uroporphyrinogen-III synthase activity"/>
    <property type="evidence" value="ECO:0007669"/>
    <property type="project" value="InterPro"/>
</dbReference>
<evidence type="ECO:0000256" key="1">
    <source>
        <dbReference type="ARBA" id="ARBA00002869"/>
    </source>
</evidence>
<dbReference type="Gene3D" id="3.40.50.10090">
    <property type="match status" value="2"/>
</dbReference>
<feature type="modified residue" description="S-(dipyrrolylmethanemethyl)cysteine" evidence="10">
    <location>
        <position position="260"/>
    </location>
</feature>
<comment type="cofactor">
    <cofactor evidence="10">
        <name>dipyrromethane</name>
        <dbReference type="ChEBI" id="CHEBI:60342"/>
    </cofactor>
    <text evidence="10">Binds 1 dipyrromethane group covalently.</text>
</comment>
<comment type="similarity">
    <text evidence="3 10">Belongs to the HMBS family.</text>
</comment>
<dbReference type="Gene3D" id="3.40.190.10">
    <property type="entry name" value="Periplasmic binding protein-like II"/>
    <property type="match status" value="2"/>
</dbReference>
<dbReference type="NCBIfam" id="NF004790">
    <property type="entry name" value="PRK06136.1"/>
    <property type="match status" value="1"/>
</dbReference>
<proteinExistence type="inferred from homology"/>
<reference evidence="16 17" key="1">
    <citation type="submission" date="2019-03" db="EMBL/GenBank/DDBJ databases">
        <title>Genomic Encyclopedia of Type Strains, Phase IV (KMG-IV): sequencing the most valuable type-strain genomes for metagenomic binning, comparative biology and taxonomic classification.</title>
        <authorList>
            <person name="Goeker M."/>
        </authorList>
    </citation>
    <scope>NUCLEOTIDE SEQUENCE [LARGE SCALE GENOMIC DNA]</scope>
    <source>
        <strain evidence="16 17">DSM 28559</strain>
    </source>
</reference>
<evidence type="ECO:0000259" key="15">
    <source>
        <dbReference type="Pfam" id="PF03900"/>
    </source>
</evidence>
<name>A0A4R2LLU0_9FIRM</name>
<dbReference type="SUPFAM" id="SSF53850">
    <property type="entry name" value="Periplasmic binding protein-like II"/>
    <property type="match status" value="1"/>
</dbReference>
<evidence type="ECO:0000259" key="12">
    <source>
        <dbReference type="Pfam" id="PF00590"/>
    </source>
</evidence>
<sequence>MIEKIRIGTRKSLLAQAQTRIVAEKIKEIAPEIEIEILPINTEGDLRLDKSLGSFGGKGVFTKELEQALLDGRIHMAVHSAKDMPMVFPEGLTIGAVVERAEWEDMIVTRDGKLLKEMVSGTVIGTGSLRRSLQLKRLNPGIQTKEIRGNVQTRLRKLKEGQYDAIVLARAGIERLRRDAQKYGMSEEMRDDFYARFHYEILNSEEFLPAAGQAILAVEVPEKALKNEEFANICGELNQNEAEYQLLAERSFLYDIGGGCNAPVCAFSWLDGRQLHMKGGVAWNGRHMIFDEVQGDVADIEKIGKKLAENLKEEAFHCSESVQSSPRGKVFLVGAGPGDAGLVTVKGLWCIRHADVIVYDYLASNALLNEAGENAELIYAGKRSGHHHMSQEEIQEILLEKAFEGKRVVRLKGGDPFIFGRGGEEALALSAAEIPFEVVPGVSSAYSVPAYAGIPVTHRGIASQVQFITGHEQAKVCRSSESKRAADGRASGIDYAALAAYGGTLVFLMGIQRMAEICGALMHYGKDKNTPAAVICNGTISNQKEVAATLETITEACQKVDIRPPGILVVGEVAGLSEKLYWRPELPLTGKQVLLTGTRELVRKQHQSISEKGGEAIDMSLIYTEPAAAEILEETLRDLDVYSWLIFTSGNGVKLFFQSMKRFSMDYRRLAHLKFAVVGPGTGDMLNNYGFSADYMPESYTSESLAEGLSGQIGVMKKVLIFRAREGSKLLNQHFDAKGIRYNDVAAYTTRIDWRKKDLLLRAMRDADYMTFASGSAVRAFAEMTVGTTEYPKIICIGPVTAKEAEQVGLTVTATAEKYTIEGLTECLCQLRDRE</sequence>
<dbReference type="InterPro" id="IPR000860">
    <property type="entry name" value="HemC"/>
</dbReference>
<keyword evidence="8 10" id="KW-0627">Porphyrin biosynthesis</keyword>
<dbReference type="SUPFAM" id="SSF69618">
    <property type="entry name" value="HemD-like"/>
    <property type="match status" value="1"/>
</dbReference>
<dbReference type="PROSITE" id="PS00839">
    <property type="entry name" value="SUMT_1"/>
    <property type="match status" value="1"/>
</dbReference>
<dbReference type="CDD" id="cd06578">
    <property type="entry name" value="HemD"/>
    <property type="match status" value="1"/>
</dbReference>
<dbReference type="InterPro" id="IPR003043">
    <property type="entry name" value="Uropor_MeTrfase_CS"/>
</dbReference>
<dbReference type="InterPro" id="IPR036803">
    <property type="entry name" value="Porphobilinogen_deaminase_C_sf"/>
</dbReference>
<dbReference type="InterPro" id="IPR022417">
    <property type="entry name" value="Porphobilin_deaminase_N"/>
</dbReference>
<evidence type="ECO:0000256" key="9">
    <source>
        <dbReference type="ARBA" id="ARBA00048169"/>
    </source>
</evidence>
<dbReference type="Pfam" id="PF03900">
    <property type="entry name" value="Porphobil_deamC"/>
    <property type="match status" value="1"/>
</dbReference>
<evidence type="ECO:0000256" key="11">
    <source>
        <dbReference type="RuleBase" id="RU003960"/>
    </source>
</evidence>
<feature type="domain" description="Tetrapyrrole methylase" evidence="12">
    <location>
        <begin position="329"/>
        <end position="553"/>
    </location>
</feature>
<dbReference type="SUPFAM" id="SSF53790">
    <property type="entry name" value="Tetrapyrrole methylase"/>
    <property type="match status" value="1"/>
</dbReference>
<feature type="domain" description="Porphobilinogen deaminase N-terminal" evidence="13">
    <location>
        <begin position="5"/>
        <end position="223"/>
    </location>
</feature>
<keyword evidence="7" id="KW-0949">S-adenosyl-L-methionine</keyword>
<evidence type="ECO:0000259" key="14">
    <source>
        <dbReference type="Pfam" id="PF02602"/>
    </source>
</evidence>
<evidence type="ECO:0000256" key="6">
    <source>
        <dbReference type="ARBA" id="ARBA00022679"/>
    </source>
</evidence>
<comment type="catalytic activity">
    <reaction evidence="9 10">
        <text>4 porphobilinogen + H2O = hydroxymethylbilane + 4 NH4(+)</text>
        <dbReference type="Rhea" id="RHEA:13185"/>
        <dbReference type="ChEBI" id="CHEBI:15377"/>
        <dbReference type="ChEBI" id="CHEBI:28938"/>
        <dbReference type="ChEBI" id="CHEBI:57845"/>
        <dbReference type="ChEBI" id="CHEBI:58126"/>
        <dbReference type="EC" id="2.5.1.61"/>
    </reaction>
</comment>
<dbReference type="CDD" id="cd13647">
    <property type="entry name" value="PBP2_PBGD_2"/>
    <property type="match status" value="1"/>
</dbReference>
<dbReference type="InterPro" id="IPR050161">
    <property type="entry name" value="Siro_Cobalamin_biosynth"/>
</dbReference>
<evidence type="ECO:0000256" key="5">
    <source>
        <dbReference type="ARBA" id="ARBA00022603"/>
    </source>
</evidence>
<dbReference type="Pfam" id="PF00590">
    <property type="entry name" value="TP_methylase"/>
    <property type="match status" value="1"/>
</dbReference>
<comment type="caution">
    <text evidence="16">The sequence shown here is derived from an EMBL/GenBank/DDBJ whole genome shotgun (WGS) entry which is preliminary data.</text>
</comment>
<evidence type="ECO:0000256" key="7">
    <source>
        <dbReference type="ARBA" id="ARBA00022691"/>
    </source>
</evidence>
<dbReference type="NCBIfam" id="TIGR00212">
    <property type="entry name" value="hemC"/>
    <property type="match status" value="1"/>
</dbReference>
<dbReference type="GO" id="GO:0032259">
    <property type="term" value="P:methylation"/>
    <property type="evidence" value="ECO:0007669"/>
    <property type="project" value="UniProtKB-KW"/>
</dbReference>
<dbReference type="PROSITE" id="PS00840">
    <property type="entry name" value="SUMT_2"/>
    <property type="match status" value="1"/>
</dbReference>
<dbReference type="Pfam" id="PF01379">
    <property type="entry name" value="Porphobil_deam"/>
    <property type="match status" value="1"/>
</dbReference>
<dbReference type="OrthoDB" id="9815856at2"/>
<feature type="domain" description="Porphobilinogen deaminase C-terminal" evidence="15">
    <location>
        <begin position="246"/>
        <end position="312"/>
    </location>
</feature>
<feature type="domain" description="Tetrapyrrole biosynthesis uroporphyrinogen III synthase" evidence="14">
    <location>
        <begin position="607"/>
        <end position="826"/>
    </location>
</feature>